<evidence type="ECO:0000259" key="4">
    <source>
        <dbReference type="Pfam" id="PF01103"/>
    </source>
</evidence>
<keyword evidence="7" id="KW-1185">Reference proteome</keyword>
<evidence type="ECO:0000256" key="1">
    <source>
        <dbReference type="ARBA" id="ARBA00004370"/>
    </source>
</evidence>
<evidence type="ECO:0000259" key="5">
    <source>
        <dbReference type="Pfam" id="PF07244"/>
    </source>
</evidence>
<dbReference type="KEGG" id="gba:J421_2338"/>
<dbReference type="HOGENOM" id="CLU_371631_0_0_0"/>
<dbReference type="GO" id="GO:0019867">
    <property type="term" value="C:outer membrane"/>
    <property type="evidence" value="ECO:0007669"/>
    <property type="project" value="InterPro"/>
</dbReference>
<dbReference type="InterPro" id="IPR039910">
    <property type="entry name" value="D15-like"/>
</dbReference>
<dbReference type="AlphaFoldDB" id="W0RHS2"/>
<dbReference type="PROSITE" id="PS51257">
    <property type="entry name" value="PROKAR_LIPOPROTEIN"/>
    <property type="match status" value="1"/>
</dbReference>
<organism evidence="6 7">
    <name type="scientific">Gemmatirosa kalamazoonensis</name>
    <dbReference type="NCBI Taxonomy" id="861299"/>
    <lineage>
        <taxon>Bacteria</taxon>
        <taxon>Pseudomonadati</taxon>
        <taxon>Gemmatimonadota</taxon>
        <taxon>Gemmatimonadia</taxon>
        <taxon>Gemmatimonadales</taxon>
        <taxon>Gemmatimonadaceae</taxon>
        <taxon>Gemmatirosa</taxon>
    </lineage>
</organism>
<evidence type="ECO:0000256" key="2">
    <source>
        <dbReference type="ARBA" id="ARBA00023136"/>
    </source>
</evidence>
<feature type="signal peptide" evidence="3">
    <location>
        <begin position="1"/>
        <end position="23"/>
    </location>
</feature>
<dbReference type="Proteomes" id="UP000019151">
    <property type="component" value="Chromosome"/>
</dbReference>
<feature type="domain" description="POTRA" evidence="5">
    <location>
        <begin position="44"/>
        <end position="142"/>
    </location>
</feature>
<dbReference type="InterPro" id="IPR000184">
    <property type="entry name" value="Bac_surfAg_D15"/>
</dbReference>
<name>W0RHS2_9BACT</name>
<dbReference type="Pfam" id="PF01103">
    <property type="entry name" value="Omp85"/>
    <property type="match status" value="1"/>
</dbReference>
<dbReference type="eggNOG" id="COG4775">
    <property type="taxonomic scope" value="Bacteria"/>
</dbReference>
<evidence type="ECO:0000313" key="6">
    <source>
        <dbReference type="EMBL" id="AHG89875.1"/>
    </source>
</evidence>
<dbReference type="PANTHER" id="PTHR12815">
    <property type="entry name" value="SORTING AND ASSEMBLY MACHINERY SAMM50 PROTEIN FAMILY MEMBER"/>
    <property type="match status" value="1"/>
</dbReference>
<proteinExistence type="predicted"/>
<feature type="chain" id="PRO_5004795010" evidence="3">
    <location>
        <begin position="24"/>
        <end position="815"/>
    </location>
</feature>
<dbReference type="Gene3D" id="2.40.160.50">
    <property type="entry name" value="membrane protein fhac: a member of the omp85/tpsb transporter family"/>
    <property type="match status" value="1"/>
</dbReference>
<dbReference type="STRING" id="861299.J421_2338"/>
<dbReference type="InterPro" id="IPR010827">
    <property type="entry name" value="BamA/TamA_POTRA"/>
</dbReference>
<gene>
    <name evidence="6" type="ORF">J421_2338</name>
</gene>
<sequence>MLFKSRNAAFHALAAAAACIVSAVPSARARAQAPHDDSKEMEHPEVRTVEFHGVKSVKLGELREALSTQPSHCLSLLFRPVCLFSKSPYFYERRYFDPLEFRRDVLRVLVFYYRRGWRDAQVDTTVARDGNEVRVRFDVVEGPPTIVDTVVVSGLQGVMRQRRGRRAQQRRSGLRPGEPLNMLKLDTAVARIRTGLLDRGYGNAVVEAPKIDEDTTAHRARVTIATRPGPLTPIARIDVVRLSSKKAVSDETIRNSLTFEPGQLLRRRRLAESQRALYESGLFRSALIDTAVATGPATGRTVCAQQAAGAPTRAAPAAAAAGQGASAPHDSTKNVVVCVLEGQLHDARVSAGFTTADFFALQANYTDNYWLGGPRRLSINASVGNLGAQQLNGTKPFFDVFSTLPAGAARESRYLAPTFQLGANVQQRWFRSPRNTLGGGVFGQRRSSPGIFVDRGYGANLAFTRELTTQVPLSATYRFEINRVEAGEVYFCVNFGACDFPTIDALQGQQRLSPAALTGSISTADNPLEPTSGWLGRLELEHASRVTLSDYRYNRVFGSGSTYLRLGWRRSVLAFRAQAGWVKALASTNQAVGVSGGDPVLHPSKRMYAGGSQSVRGFGENELGPRVLTVDPNLILGRKIEKGDTTYACGGGGVTPAVLRSCFQQRGDSISDRDFIERPLGGTTLALGSVELRVPVWGPLLAAVFVDGAILGEKALSELGKGTGAITPGVGVRYLSPVGPVRVDIGYKPKLTERLPVFTQLDSLGTRRLIDLTANRGCSSGNTAGCRAFPLRESASALRRTLDRLTLHLSIGEAF</sequence>
<dbReference type="Gene3D" id="3.10.20.310">
    <property type="entry name" value="membrane protein fhac"/>
    <property type="match status" value="2"/>
</dbReference>
<protein>
    <submittedName>
        <fullName evidence="6">Surface antigen (D15)</fullName>
    </submittedName>
</protein>
<keyword evidence="2" id="KW-0472">Membrane</keyword>
<dbReference type="EMBL" id="CP007128">
    <property type="protein sequence ID" value="AHG89875.1"/>
    <property type="molecule type" value="Genomic_DNA"/>
</dbReference>
<comment type="subcellular location">
    <subcellularLocation>
        <location evidence="1">Membrane</location>
    </subcellularLocation>
</comment>
<feature type="domain" description="Bacterial surface antigen (D15)" evidence="4">
    <location>
        <begin position="418"/>
        <end position="748"/>
    </location>
</feature>
<keyword evidence="3" id="KW-0732">Signal</keyword>
<evidence type="ECO:0000256" key="3">
    <source>
        <dbReference type="SAM" id="SignalP"/>
    </source>
</evidence>
<dbReference type="PANTHER" id="PTHR12815:SF42">
    <property type="entry name" value="BACTERIAL SURFACE ANTIGEN (D15) DOMAIN-CONTAINING PROTEIN"/>
    <property type="match status" value="1"/>
</dbReference>
<evidence type="ECO:0000313" key="7">
    <source>
        <dbReference type="Proteomes" id="UP000019151"/>
    </source>
</evidence>
<dbReference type="InParanoid" id="W0RHS2"/>
<dbReference type="RefSeq" id="WP_025411356.1">
    <property type="nucleotide sequence ID" value="NZ_CP007128.1"/>
</dbReference>
<accession>W0RHS2</accession>
<dbReference type="Pfam" id="PF07244">
    <property type="entry name" value="POTRA"/>
    <property type="match status" value="1"/>
</dbReference>
<reference evidence="6 7" key="1">
    <citation type="journal article" date="2014" name="Genome Announc.">
        <title>Genome Sequence and Methylome of Soil Bacterium Gemmatirosa kalamazoonensis KBS708T, a Member of the Rarely Cultivated Gemmatimonadetes Phylum.</title>
        <authorList>
            <person name="Debruyn J.M."/>
            <person name="Radosevich M."/>
            <person name="Wommack K.E."/>
            <person name="Polson S.W."/>
            <person name="Hauser L.J."/>
            <person name="Fawaz M.N."/>
            <person name="Korlach J."/>
            <person name="Tsai Y.C."/>
        </authorList>
    </citation>
    <scope>NUCLEOTIDE SEQUENCE [LARGE SCALE GENOMIC DNA]</scope>
    <source>
        <strain evidence="6 7">KBS708</strain>
    </source>
</reference>
<dbReference type="OrthoDB" id="9814535at2"/>